<dbReference type="EMBL" id="KI635766">
    <property type="protein sequence ID" value="ETB59314.1"/>
    <property type="molecule type" value="Genomic_DNA"/>
</dbReference>
<gene>
    <name evidence="2" type="ORF">YYC_02833</name>
</gene>
<reference evidence="2 3" key="1">
    <citation type="submission" date="2013-11" db="EMBL/GenBank/DDBJ databases">
        <title>The Genome Sequence of Plasmodium yoelii 17X.</title>
        <authorList>
            <consortium name="The Broad Institute Genomics Platform"/>
            <consortium name="The Broad Institute Genome Sequencing Center for Infectious Disease"/>
            <person name="Neafsey D."/>
            <person name="Adams J."/>
            <person name="Walker B."/>
            <person name="Young S.K."/>
            <person name="Zeng Q."/>
            <person name="Gargeya S."/>
            <person name="Fitzgerald M."/>
            <person name="Haas B."/>
            <person name="Abouelleil A."/>
            <person name="Alvarado L."/>
            <person name="Chapman S.B."/>
            <person name="Gainer-Dewar J."/>
            <person name="Goldberg J."/>
            <person name="Griggs A."/>
            <person name="Gujja S."/>
            <person name="Hansen M."/>
            <person name="Howarth C."/>
            <person name="Imamovic A."/>
            <person name="Ireland A."/>
            <person name="Larimer J."/>
            <person name="McCowan C."/>
            <person name="Murphy C."/>
            <person name="Pearson M."/>
            <person name="Poon T.W."/>
            <person name="Priest M."/>
            <person name="Roberts A."/>
            <person name="Saif S."/>
            <person name="Shea T."/>
            <person name="Sykes S."/>
            <person name="Wortman J."/>
            <person name="Nusbaum C."/>
            <person name="Birren B."/>
        </authorList>
    </citation>
    <scope>NUCLEOTIDE SEQUENCE [LARGE SCALE GENOMIC DNA]</scope>
    <source>
        <strain evidence="2 3">17X</strain>
    </source>
</reference>
<evidence type="ECO:0000313" key="2">
    <source>
        <dbReference type="EMBL" id="ETB59314.1"/>
    </source>
</evidence>
<keyword evidence="1" id="KW-1133">Transmembrane helix</keyword>
<evidence type="ECO:0000256" key="1">
    <source>
        <dbReference type="SAM" id="Phobius"/>
    </source>
</evidence>
<accession>V7PIP7</accession>
<keyword evidence="1" id="KW-0812">Transmembrane</keyword>
<proteinExistence type="predicted"/>
<dbReference type="AlphaFoldDB" id="V7PIP7"/>
<feature type="transmembrane region" description="Helical" evidence="1">
    <location>
        <begin position="278"/>
        <end position="296"/>
    </location>
</feature>
<organism evidence="2 3">
    <name type="scientific">Plasmodium yoelii 17X</name>
    <dbReference type="NCBI Taxonomy" id="1323249"/>
    <lineage>
        <taxon>Eukaryota</taxon>
        <taxon>Sar</taxon>
        <taxon>Alveolata</taxon>
        <taxon>Apicomplexa</taxon>
        <taxon>Aconoidasida</taxon>
        <taxon>Haemosporida</taxon>
        <taxon>Plasmodiidae</taxon>
        <taxon>Plasmodium</taxon>
        <taxon>Plasmodium (Vinckeia)</taxon>
    </lineage>
</organism>
<evidence type="ECO:0008006" key="4">
    <source>
        <dbReference type="Google" id="ProtNLM"/>
    </source>
</evidence>
<dbReference type="Proteomes" id="UP000018538">
    <property type="component" value="Unassembled WGS sequence"/>
</dbReference>
<evidence type="ECO:0000313" key="3">
    <source>
        <dbReference type="Proteomes" id="UP000018538"/>
    </source>
</evidence>
<dbReference type="Pfam" id="PF06022">
    <property type="entry name" value="Cir_Bir_Yir"/>
    <property type="match status" value="1"/>
</dbReference>
<dbReference type="InterPro" id="IPR006477">
    <property type="entry name" value="Yir_bir_cir"/>
</dbReference>
<dbReference type="NCBIfam" id="TIGR01590">
    <property type="entry name" value="yir-bir-cir_Pla"/>
    <property type="match status" value="1"/>
</dbReference>
<protein>
    <recommendedName>
        <fullName evidence="4">YIR protein</fullName>
    </recommendedName>
</protein>
<name>V7PIP7_PLAYE</name>
<sequence length="318" mass="37113">MNYKLCGRFDTLRKYLPDELNISSSFDFHGLGNIRNYCPNGDSGGKECKNELDKNKAGCLWLFEQLFLKINKNNKKNINIVEYIMIWLGYMLTLKKDHKINNLKEFYEDHIKNNTYYINCDNNGEDCGKSLKEATEYANYKEIIDQKMDLLNINFEDIAKFYFAFKLLCEMYYVFAENTSNCKNCSKNVNQFVEKYNKINKDYNNTDSSPYRKILSTLSADYNRLKDKCQGVEDSHFPTLQTIEEKQPDVQRSGGNYRQSSEPISEVASSSSSIVSKLIPVLLIFGAIPIFWGISYKYSLFGFRKRSPKQHLREMVKK</sequence>
<keyword evidence="3" id="KW-1185">Reference proteome</keyword>
<keyword evidence="1" id="KW-0472">Membrane</keyword>